<dbReference type="AlphaFoldDB" id="A0A6J7QUU1"/>
<reference evidence="2" key="1">
    <citation type="submission" date="2020-05" db="EMBL/GenBank/DDBJ databases">
        <authorList>
            <person name="Chiriac C."/>
            <person name="Salcher M."/>
            <person name="Ghai R."/>
            <person name="Kavagutti S V."/>
        </authorList>
    </citation>
    <scope>NUCLEOTIDE SEQUENCE</scope>
</reference>
<proteinExistence type="predicted"/>
<sequence>MTGPFANLTIIASLLMAAWALVHVIINRPMSRALHSSQLVIAALFVLLAAGGIVQLISMKPDIPVAEFLGYLLLSPLIPIGSWWWTRGDTTRIGSAIIVVIGLVMPILVVRIQQVWAISG</sequence>
<evidence type="ECO:0000313" key="2">
    <source>
        <dbReference type="EMBL" id="CAB5020641.1"/>
    </source>
</evidence>
<protein>
    <submittedName>
        <fullName evidence="2">Unannotated protein</fullName>
    </submittedName>
</protein>
<accession>A0A6J7QUU1</accession>
<organism evidence="2">
    <name type="scientific">freshwater metagenome</name>
    <dbReference type="NCBI Taxonomy" id="449393"/>
    <lineage>
        <taxon>unclassified sequences</taxon>
        <taxon>metagenomes</taxon>
        <taxon>ecological metagenomes</taxon>
    </lineage>
</organism>
<gene>
    <name evidence="2" type="ORF">UFOPK4061_01374</name>
</gene>
<keyword evidence="1" id="KW-1133">Transmembrane helix</keyword>
<feature type="transmembrane region" description="Helical" evidence="1">
    <location>
        <begin position="6"/>
        <end position="26"/>
    </location>
</feature>
<keyword evidence="1" id="KW-0472">Membrane</keyword>
<feature type="transmembrane region" description="Helical" evidence="1">
    <location>
        <begin position="93"/>
        <end position="112"/>
    </location>
</feature>
<feature type="transmembrane region" description="Helical" evidence="1">
    <location>
        <begin position="69"/>
        <end position="86"/>
    </location>
</feature>
<evidence type="ECO:0000256" key="1">
    <source>
        <dbReference type="SAM" id="Phobius"/>
    </source>
</evidence>
<dbReference type="EMBL" id="CAFBPD010000255">
    <property type="protein sequence ID" value="CAB5020641.1"/>
    <property type="molecule type" value="Genomic_DNA"/>
</dbReference>
<keyword evidence="1" id="KW-0812">Transmembrane</keyword>
<name>A0A6J7QUU1_9ZZZZ</name>
<feature type="transmembrane region" description="Helical" evidence="1">
    <location>
        <begin position="38"/>
        <end position="57"/>
    </location>
</feature>